<dbReference type="RefSeq" id="WP_171201350.1">
    <property type="nucleotide sequence ID" value="NZ_JABEND010000018.1"/>
</dbReference>
<organism evidence="2 3">
    <name type="scientific">Nakamurella aerolata</name>
    <dbReference type="NCBI Taxonomy" id="1656892"/>
    <lineage>
        <taxon>Bacteria</taxon>
        <taxon>Bacillati</taxon>
        <taxon>Actinomycetota</taxon>
        <taxon>Actinomycetes</taxon>
        <taxon>Nakamurellales</taxon>
        <taxon>Nakamurellaceae</taxon>
        <taxon>Nakamurella</taxon>
    </lineage>
</organism>
<keyword evidence="3" id="KW-1185">Reference proteome</keyword>
<dbReference type="Pfam" id="PF12680">
    <property type="entry name" value="SnoaL_2"/>
    <property type="match status" value="1"/>
</dbReference>
<dbReference type="InterPro" id="IPR032710">
    <property type="entry name" value="NTF2-like_dom_sf"/>
</dbReference>
<name>A0A849AAW2_9ACTN</name>
<evidence type="ECO:0000313" key="2">
    <source>
        <dbReference type="EMBL" id="NNG37649.1"/>
    </source>
</evidence>
<evidence type="ECO:0000313" key="3">
    <source>
        <dbReference type="Proteomes" id="UP000562984"/>
    </source>
</evidence>
<dbReference type="InterPro" id="IPR037401">
    <property type="entry name" value="SnoaL-like"/>
</dbReference>
<feature type="domain" description="SnoaL-like" evidence="1">
    <location>
        <begin position="13"/>
        <end position="118"/>
    </location>
</feature>
<gene>
    <name evidence="2" type="ORF">HKD39_18500</name>
</gene>
<dbReference type="EMBL" id="JABEND010000018">
    <property type="protein sequence ID" value="NNG37649.1"/>
    <property type="molecule type" value="Genomic_DNA"/>
</dbReference>
<sequence length="150" mass="17045">MYHALVKRIAVRNFERVNDHDYDAVLAACAFHVHHRFGGDHALGGERHDREALRLWFERLGRLCPDMRLTVHDVWVKGLPHRTTVLLRWTNHATRPDGSRYRNHGVHVISMHWGKVTAIDANKDSQAVAEYLRELADSGIAEAAAAPITS</sequence>
<accession>A0A849AAW2</accession>
<dbReference type="Gene3D" id="3.10.450.50">
    <property type="match status" value="1"/>
</dbReference>
<proteinExistence type="predicted"/>
<dbReference type="AlphaFoldDB" id="A0A849AAW2"/>
<reference evidence="2 3" key="1">
    <citation type="submission" date="2020-05" db="EMBL/GenBank/DDBJ databases">
        <title>Nakamurella sp. DB0629 isolated from air conditioner.</title>
        <authorList>
            <person name="Kim D.H."/>
            <person name="Kim D.-U."/>
        </authorList>
    </citation>
    <scope>NUCLEOTIDE SEQUENCE [LARGE SCALE GENOMIC DNA]</scope>
    <source>
        <strain evidence="2 3">DB0629</strain>
    </source>
</reference>
<comment type="caution">
    <text evidence="2">The sequence shown here is derived from an EMBL/GenBank/DDBJ whole genome shotgun (WGS) entry which is preliminary data.</text>
</comment>
<dbReference type="SUPFAM" id="SSF54427">
    <property type="entry name" value="NTF2-like"/>
    <property type="match status" value="1"/>
</dbReference>
<dbReference type="Proteomes" id="UP000562984">
    <property type="component" value="Unassembled WGS sequence"/>
</dbReference>
<protein>
    <submittedName>
        <fullName evidence="2">SnoaL-like domain-containing protein</fullName>
    </submittedName>
</protein>
<evidence type="ECO:0000259" key="1">
    <source>
        <dbReference type="Pfam" id="PF12680"/>
    </source>
</evidence>